<evidence type="ECO:0000256" key="15">
    <source>
        <dbReference type="ARBA" id="ARBA00023316"/>
    </source>
</evidence>
<evidence type="ECO:0000256" key="6">
    <source>
        <dbReference type="ARBA" id="ARBA00022490"/>
    </source>
</evidence>
<keyword evidence="6" id="KW-0963">Cytoplasm</keyword>
<dbReference type="GO" id="GO:0071555">
    <property type="term" value="P:cell wall organization"/>
    <property type="evidence" value="ECO:0007669"/>
    <property type="project" value="UniProtKB-KW"/>
</dbReference>
<comment type="cofactor">
    <cofactor evidence="1">
        <name>FAD</name>
        <dbReference type="ChEBI" id="CHEBI:57692"/>
    </cofactor>
</comment>
<evidence type="ECO:0000256" key="5">
    <source>
        <dbReference type="ARBA" id="ARBA00012518"/>
    </source>
</evidence>
<keyword evidence="14" id="KW-0131">Cell cycle</keyword>
<dbReference type="HAMAP" id="MF_00037">
    <property type="entry name" value="MurB"/>
    <property type="match status" value="1"/>
</dbReference>
<evidence type="ECO:0000259" key="17">
    <source>
        <dbReference type="PROSITE" id="PS51387"/>
    </source>
</evidence>
<dbReference type="Gene3D" id="3.30.465.10">
    <property type="match status" value="1"/>
</dbReference>
<evidence type="ECO:0000256" key="9">
    <source>
        <dbReference type="ARBA" id="ARBA00022827"/>
    </source>
</evidence>
<evidence type="ECO:0000256" key="12">
    <source>
        <dbReference type="ARBA" id="ARBA00022984"/>
    </source>
</evidence>
<evidence type="ECO:0000256" key="10">
    <source>
        <dbReference type="ARBA" id="ARBA00022857"/>
    </source>
</evidence>
<dbReference type="InterPro" id="IPR003170">
    <property type="entry name" value="MurB"/>
</dbReference>
<accession>A0A6J6XFQ9</accession>
<dbReference type="PROSITE" id="PS51387">
    <property type="entry name" value="FAD_PCMH"/>
    <property type="match status" value="1"/>
</dbReference>
<keyword evidence="8" id="KW-0285">Flavoprotein</keyword>
<dbReference type="Pfam" id="PF02873">
    <property type="entry name" value="MurB_C"/>
    <property type="match status" value="1"/>
</dbReference>
<proteinExistence type="inferred from homology"/>
<keyword evidence="12" id="KW-0573">Peptidoglycan synthesis</keyword>
<dbReference type="Gene3D" id="3.90.78.10">
    <property type="entry name" value="UDP-N-acetylenolpyruvoylglucosamine reductase, C-terminal domain"/>
    <property type="match status" value="1"/>
</dbReference>
<dbReference type="GO" id="GO:0009252">
    <property type="term" value="P:peptidoglycan biosynthetic process"/>
    <property type="evidence" value="ECO:0007669"/>
    <property type="project" value="UniProtKB-UniPathway"/>
</dbReference>
<dbReference type="PANTHER" id="PTHR21071:SF4">
    <property type="entry name" value="UDP-N-ACETYLENOLPYRUVOYLGLUCOSAMINE REDUCTASE"/>
    <property type="match status" value="1"/>
</dbReference>
<gene>
    <name evidence="18" type="ORF">UFOPK3046_00032</name>
</gene>
<evidence type="ECO:0000256" key="4">
    <source>
        <dbReference type="ARBA" id="ARBA00004752"/>
    </source>
</evidence>
<dbReference type="InterPro" id="IPR016169">
    <property type="entry name" value="FAD-bd_PCMH_sub2"/>
</dbReference>
<evidence type="ECO:0000256" key="13">
    <source>
        <dbReference type="ARBA" id="ARBA00023002"/>
    </source>
</evidence>
<keyword evidence="13" id="KW-0560">Oxidoreductase</keyword>
<dbReference type="InterPro" id="IPR006094">
    <property type="entry name" value="Oxid_FAD_bind_N"/>
</dbReference>
<dbReference type="GO" id="GO:0051301">
    <property type="term" value="P:cell division"/>
    <property type="evidence" value="ECO:0007669"/>
    <property type="project" value="UniProtKB-KW"/>
</dbReference>
<reference evidence="18" key="1">
    <citation type="submission" date="2020-05" db="EMBL/GenBank/DDBJ databases">
        <authorList>
            <person name="Chiriac C."/>
            <person name="Salcher M."/>
            <person name="Ghai R."/>
            <person name="Kavagutti S V."/>
        </authorList>
    </citation>
    <scope>NUCLEOTIDE SEQUENCE</scope>
</reference>
<dbReference type="GO" id="GO:0005829">
    <property type="term" value="C:cytosol"/>
    <property type="evidence" value="ECO:0007669"/>
    <property type="project" value="TreeGrafter"/>
</dbReference>
<dbReference type="AlphaFoldDB" id="A0A6J6XFQ9"/>
<dbReference type="GO" id="GO:0008360">
    <property type="term" value="P:regulation of cell shape"/>
    <property type="evidence" value="ECO:0007669"/>
    <property type="project" value="UniProtKB-KW"/>
</dbReference>
<dbReference type="PANTHER" id="PTHR21071">
    <property type="entry name" value="UDP-N-ACETYLENOLPYRUVOYLGLUCOSAMINE REDUCTASE"/>
    <property type="match status" value="1"/>
</dbReference>
<dbReference type="GO" id="GO:0008762">
    <property type="term" value="F:UDP-N-acetylmuramate dehydrogenase activity"/>
    <property type="evidence" value="ECO:0007669"/>
    <property type="project" value="UniProtKB-EC"/>
</dbReference>
<comment type="catalytic activity">
    <reaction evidence="16">
        <text>UDP-N-acetyl-alpha-D-muramate + NADP(+) = UDP-N-acetyl-3-O-(1-carboxyvinyl)-alpha-D-glucosamine + NADPH + H(+)</text>
        <dbReference type="Rhea" id="RHEA:12248"/>
        <dbReference type="ChEBI" id="CHEBI:15378"/>
        <dbReference type="ChEBI" id="CHEBI:57783"/>
        <dbReference type="ChEBI" id="CHEBI:58349"/>
        <dbReference type="ChEBI" id="CHEBI:68483"/>
        <dbReference type="ChEBI" id="CHEBI:70757"/>
        <dbReference type="EC" id="1.3.1.98"/>
    </reaction>
</comment>
<keyword evidence="9" id="KW-0274">FAD</keyword>
<dbReference type="SUPFAM" id="SSF56194">
    <property type="entry name" value="Uridine diphospho-N-Acetylenolpyruvylglucosamine reductase, MurB, C-terminal domain"/>
    <property type="match status" value="1"/>
</dbReference>
<evidence type="ECO:0000256" key="3">
    <source>
        <dbReference type="ARBA" id="ARBA00004496"/>
    </source>
</evidence>
<evidence type="ECO:0000256" key="8">
    <source>
        <dbReference type="ARBA" id="ARBA00022630"/>
    </source>
</evidence>
<dbReference type="UniPathway" id="UPA00219"/>
<evidence type="ECO:0000256" key="14">
    <source>
        <dbReference type="ARBA" id="ARBA00023306"/>
    </source>
</evidence>
<sequence length="373" mass="39140">MTTPHRPADSANPFDSAHPFDSALAFLGDRLRVDEPLGALCTYRVGGAAARFVVVHDESELSRIAEALAQAGAFVGEAPQAELSVHVIGRGSNLLVADAGLPGLVLQLGDGFAGIEILDSQASESHESQPPKLGEPDQQGSNILRAGAMASLPVVARKSVAAALTGFEWAVGVPGSIGGAVRMNAGGHGADMAASLTGVHVLDLETGENRWVTTAALELGYRHSSIRSTQLVLHAELHLASGDRALGEQRLAEIVSWRREHQPGGHNAGSVFRNPPGDSAGRLIEAANCRGLRVGSAEVSTKHSNFIQTDSAGSADDVLEVMAQVVAQVGKHSGVQLRAETVLLGFTDEQRSRLRWPNTTTPSLDDDSYEQAL</sequence>
<comment type="subcellular location">
    <subcellularLocation>
        <location evidence="3">Cytoplasm</location>
    </subcellularLocation>
</comment>
<dbReference type="SUPFAM" id="SSF56176">
    <property type="entry name" value="FAD-binding/transporter-associated domain-like"/>
    <property type="match status" value="1"/>
</dbReference>
<comment type="function">
    <text evidence="2">Cell wall formation.</text>
</comment>
<feature type="domain" description="FAD-binding PCMH-type" evidence="17">
    <location>
        <begin position="45"/>
        <end position="242"/>
    </location>
</feature>
<dbReference type="Gene3D" id="3.30.43.10">
    <property type="entry name" value="Uridine Diphospho-n-acetylenolpyruvylglucosamine Reductase, domain 2"/>
    <property type="match status" value="1"/>
</dbReference>
<evidence type="ECO:0000256" key="16">
    <source>
        <dbReference type="ARBA" id="ARBA00048914"/>
    </source>
</evidence>
<comment type="pathway">
    <text evidence="4">Cell wall biogenesis; peptidoglycan biosynthesis.</text>
</comment>
<dbReference type="EMBL" id="CAFAAQ010000001">
    <property type="protein sequence ID" value="CAB4792827.1"/>
    <property type="molecule type" value="Genomic_DNA"/>
</dbReference>
<evidence type="ECO:0000256" key="1">
    <source>
        <dbReference type="ARBA" id="ARBA00001974"/>
    </source>
</evidence>
<dbReference type="Pfam" id="PF01565">
    <property type="entry name" value="FAD_binding_4"/>
    <property type="match status" value="1"/>
</dbReference>
<dbReference type="EC" id="1.3.1.98" evidence="5"/>
<evidence type="ECO:0000256" key="11">
    <source>
        <dbReference type="ARBA" id="ARBA00022960"/>
    </source>
</evidence>
<dbReference type="GO" id="GO:0071949">
    <property type="term" value="F:FAD binding"/>
    <property type="evidence" value="ECO:0007669"/>
    <property type="project" value="InterPro"/>
</dbReference>
<dbReference type="InterPro" id="IPR011601">
    <property type="entry name" value="MurB_C"/>
</dbReference>
<keyword evidence="15" id="KW-0961">Cell wall biogenesis/degradation</keyword>
<dbReference type="InterPro" id="IPR036318">
    <property type="entry name" value="FAD-bd_PCMH-like_sf"/>
</dbReference>
<organism evidence="18">
    <name type="scientific">freshwater metagenome</name>
    <dbReference type="NCBI Taxonomy" id="449393"/>
    <lineage>
        <taxon>unclassified sequences</taxon>
        <taxon>metagenomes</taxon>
        <taxon>ecological metagenomes</taxon>
    </lineage>
</organism>
<dbReference type="InterPro" id="IPR016166">
    <property type="entry name" value="FAD-bd_PCMH"/>
</dbReference>
<protein>
    <recommendedName>
        <fullName evidence="5">UDP-N-acetylmuramate dehydrogenase</fullName>
        <ecNumber evidence="5">1.3.1.98</ecNumber>
    </recommendedName>
</protein>
<evidence type="ECO:0000256" key="7">
    <source>
        <dbReference type="ARBA" id="ARBA00022618"/>
    </source>
</evidence>
<dbReference type="InterPro" id="IPR016167">
    <property type="entry name" value="FAD-bd_PCMH_sub1"/>
</dbReference>
<name>A0A6J6XFQ9_9ZZZZ</name>
<keyword evidence="11" id="KW-0133">Cell shape</keyword>
<keyword evidence="10" id="KW-0521">NADP</keyword>
<dbReference type="InterPro" id="IPR036635">
    <property type="entry name" value="MurB_C_sf"/>
</dbReference>
<keyword evidence="7" id="KW-0132">Cell division</keyword>
<evidence type="ECO:0000313" key="18">
    <source>
        <dbReference type="EMBL" id="CAB4792827.1"/>
    </source>
</evidence>
<evidence type="ECO:0000256" key="2">
    <source>
        <dbReference type="ARBA" id="ARBA00003921"/>
    </source>
</evidence>